<dbReference type="EMBL" id="CAADRA010005558">
    <property type="protein sequence ID" value="VFT91134.1"/>
    <property type="molecule type" value="Genomic_DNA"/>
</dbReference>
<protein>
    <submittedName>
        <fullName evidence="3">Aste57867_14309 protein</fullName>
    </submittedName>
</protein>
<dbReference type="PANTHER" id="PTHR47533">
    <property type="entry name" value="PROTEIN CBG21859"/>
    <property type="match status" value="1"/>
</dbReference>
<dbReference type="OrthoDB" id="6431331at2759"/>
<feature type="domain" description="AB hydrolase-1" evidence="1">
    <location>
        <begin position="81"/>
        <end position="310"/>
    </location>
</feature>
<dbReference type="Proteomes" id="UP000332933">
    <property type="component" value="Unassembled WGS sequence"/>
</dbReference>
<dbReference type="Pfam" id="PF12697">
    <property type="entry name" value="Abhydrolase_6"/>
    <property type="match status" value="1"/>
</dbReference>
<dbReference type="SUPFAM" id="SSF53474">
    <property type="entry name" value="alpha/beta-Hydrolases"/>
    <property type="match status" value="1"/>
</dbReference>
<reference evidence="3 4" key="1">
    <citation type="submission" date="2019-03" db="EMBL/GenBank/DDBJ databases">
        <authorList>
            <person name="Gaulin E."/>
            <person name="Dumas B."/>
        </authorList>
    </citation>
    <scope>NUCLEOTIDE SEQUENCE [LARGE SCALE GENOMIC DNA]</scope>
    <source>
        <strain evidence="3">CBS 568.67</strain>
    </source>
</reference>
<gene>
    <name evidence="3" type="primary">Aste57867_14309</name>
    <name evidence="2" type="ORF">As57867_014256</name>
    <name evidence="3" type="ORF">ASTE57867_14309</name>
</gene>
<evidence type="ECO:0000259" key="1">
    <source>
        <dbReference type="Pfam" id="PF12697"/>
    </source>
</evidence>
<dbReference type="PANTHER" id="PTHR47533:SF4">
    <property type="entry name" value="AB HYDROLASE-1 DOMAIN-CONTAINING PROTEIN"/>
    <property type="match status" value="1"/>
</dbReference>
<dbReference type="EMBL" id="VJMH01005537">
    <property type="protein sequence ID" value="KAF0694845.1"/>
    <property type="molecule type" value="Genomic_DNA"/>
</dbReference>
<evidence type="ECO:0000313" key="2">
    <source>
        <dbReference type="EMBL" id="KAF0694845.1"/>
    </source>
</evidence>
<name>A0A485L0D4_9STRA</name>
<reference evidence="2" key="2">
    <citation type="submission" date="2019-06" db="EMBL/GenBank/DDBJ databases">
        <title>Genomics analysis of Aphanomyces spp. identifies a new class of oomycete effector associated with host adaptation.</title>
        <authorList>
            <person name="Gaulin E."/>
        </authorList>
    </citation>
    <scope>NUCLEOTIDE SEQUENCE</scope>
    <source>
        <strain evidence="2">CBS 578.67</strain>
    </source>
</reference>
<dbReference type="InterPro" id="IPR029058">
    <property type="entry name" value="AB_hydrolase_fold"/>
</dbReference>
<dbReference type="AlphaFoldDB" id="A0A485L0D4"/>
<organism evidence="3 4">
    <name type="scientific">Aphanomyces stellatus</name>
    <dbReference type="NCBI Taxonomy" id="120398"/>
    <lineage>
        <taxon>Eukaryota</taxon>
        <taxon>Sar</taxon>
        <taxon>Stramenopiles</taxon>
        <taxon>Oomycota</taxon>
        <taxon>Saprolegniomycetes</taxon>
        <taxon>Saprolegniales</taxon>
        <taxon>Verrucalvaceae</taxon>
        <taxon>Aphanomyces</taxon>
    </lineage>
</organism>
<dbReference type="Gene3D" id="3.40.50.1820">
    <property type="entry name" value="alpha/beta hydrolase"/>
    <property type="match status" value="1"/>
</dbReference>
<proteinExistence type="predicted"/>
<evidence type="ECO:0000313" key="4">
    <source>
        <dbReference type="Proteomes" id="UP000332933"/>
    </source>
</evidence>
<keyword evidence="4" id="KW-1185">Reference proteome</keyword>
<evidence type="ECO:0000313" key="3">
    <source>
        <dbReference type="EMBL" id="VFT91134.1"/>
    </source>
</evidence>
<dbReference type="InterPro" id="IPR000073">
    <property type="entry name" value="AB_hydrolase_1"/>
</dbReference>
<accession>A0A485L0D4</accession>
<sequence length="327" mass="36007">MITSRHRNRDWQGLIIMSPLSFCTAWASSSMKTAALMQRGFFIQRYSSTAAASPSYHEFHLRNGTPMHYAKYGPADGKASLVLLHGAPGSHLDFKHLSPLLTREHINVITFDLPGNGRTSADAAGGTYKLSDKTVAAAATEALEGIKMHNCFILGHSFGSHTAIRVAASSPHVRGLALLAPASLRPHKALRAFPMVRIGRWLQVPGPWRSVIALLNKWLYIHAFKFSKRTPHDDFTFALQRVGSADFSDMQTIVDGLRRLPTFVALALDDALIEPLVIRELGARLPDGHRVEYPTGGHNIQKTRAKELAPALVTWIDNVLAEGMHQV</sequence>